<dbReference type="STRING" id="1561998.A0A1I7TRD8"/>
<feature type="compositionally biased region" description="Pro residues" evidence="8">
    <location>
        <begin position="1"/>
        <end position="18"/>
    </location>
</feature>
<dbReference type="GO" id="GO:0031902">
    <property type="term" value="C:late endosome membrane"/>
    <property type="evidence" value="ECO:0007669"/>
    <property type="project" value="UniProtKB-SubCell"/>
</dbReference>
<keyword evidence="5" id="KW-0479">Metal-binding</keyword>
<dbReference type="eggNOG" id="ENOG502S2GM">
    <property type="taxonomic scope" value="Eukaryota"/>
</dbReference>
<proteinExistence type="inferred from homology"/>
<name>A0A1I7TRD8_9PELO</name>
<evidence type="ECO:0000256" key="5">
    <source>
        <dbReference type="ARBA" id="ARBA00022723"/>
    </source>
</evidence>
<dbReference type="Proteomes" id="UP000095282">
    <property type="component" value="Unplaced"/>
</dbReference>
<organism evidence="11 12">
    <name type="scientific">Caenorhabditis tropicalis</name>
    <dbReference type="NCBI Taxonomy" id="1561998"/>
    <lineage>
        <taxon>Eukaryota</taxon>
        <taxon>Metazoa</taxon>
        <taxon>Ecdysozoa</taxon>
        <taxon>Nematoda</taxon>
        <taxon>Chromadorea</taxon>
        <taxon>Rhabditida</taxon>
        <taxon>Rhabditina</taxon>
        <taxon>Rhabditomorpha</taxon>
        <taxon>Rhabditoidea</taxon>
        <taxon>Rhabditidae</taxon>
        <taxon>Peloderinae</taxon>
        <taxon>Caenorhabditis</taxon>
    </lineage>
</organism>
<dbReference type="InterPro" id="IPR037519">
    <property type="entry name" value="LITAF_fam"/>
</dbReference>
<comment type="subcellular location">
    <subcellularLocation>
        <location evidence="2">Endosome membrane</location>
        <topology evidence="2">Peripheral membrane protein</topology>
    </subcellularLocation>
    <subcellularLocation>
        <location evidence="1">Late endosome membrane</location>
    </subcellularLocation>
    <subcellularLocation>
        <location evidence="3">Lysosome membrane</location>
        <topology evidence="3">Peripheral membrane protein</topology>
        <orientation evidence="3">Cytoplasmic side</orientation>
    </subcellularLocation>
</comment>
<evidence type="ECO:0000259" key="10">
    <source>
        <dbReference type="PROSITE" id="PS51837"/>
    </source>
</evidence>
<dbReference type="PANTHER" id="PTHR23292:SF5">
    <property type="entry name" value="LITAF DOMAIN-CONTAINING PROTEIN"/>
    <property type="match status" value="1"/>
</dbReference>
<evidence type="ECO:0000313" key="11">
    <source>
        <dbReference type="Proteomes" id="UP000095282"/>
    </source>
</evidence>
<evidence type="ECO:0000256" key="8">
    <source>
        <dbReference type="SAM" id="MobiDB-lite"/>
    </source>
</evidence>
<dbReference type="SMART" id="SM00714">
    <property type="entry name" value="LITAF"/>
    <property type="match status" value="1"/>
</dbReference>
<evidence type="ECO:0000256" key="9">
    <source>
        <dbReference type="SAM" id="Phobius"/>
    </source>
</evidence>
<evidence type="ECO:0000256" key="2">
    <source>
        <dbReference type="ARBA" id="ARBA00004481"/>
    </source>
</evidence>
<keyword evidence="7 9" id="KW-0472">Membrane</keyword>
<keyword evidence="9" id="KW-1133">Transmembrane helix</keyword>
<keyword evidence="9" id="KW-0812">Transmembrane</keyword>
<feature type="transmembrane region" description="Helical" evidence="9">
    <location>
        <begin position="106"/>
        <end position="128"/>
    </location>
</feature>
<dbReference type="Pfam" id="PF10601">
    <property type="entry name" value="zf-LITAF-like"/>
    <property type="match status" value="1"/>
</dbReference>
<dbReference type="PANTHER" id="PTHR23292">
    <property type="entry name" value="LIPOPOLYSACCHARIDE-INDUCED TUMOR NECROSIS FACTOR-ALPHA FACTOR"/>
    <property type="match status" value="1"/>
</dbReference>
<evidence type="ECO:0000256" key="7">
    <source>
        <dbReference type="ARBA" id="ARBA00023136"/>
    </source>
</evidence>
<comment type="similarity">
    <text evidence="4">Belongs to the CDIP1/LITAF family.</text>
</comment>
<evidence type="ECO:0000256" key="4">
    <source>
        <dbReference type="ARBA" id="ARBA00005975"/>
    </source>
</evidence>
<evidence type="ECO:0000256" key="6">
    <source>
        <dbReference type="ARBA" id="ARBA00022833"/>
    </source>
</evidence>
<evidence type="ECO:0000256" key="3">
    <source>
        <dbReference type="ARBA" id="ARBA00004630"/>
    </source>
</evidence>
<dbReference type="GO" id="GO:0008270">
    <property type="term" value="F:zinc ion binding"/>
    <property type="evidence" value="ECO:0007669"/>
    <property type="project" value="TreeGrafter"/>
</dbReference>
<feature type="domain" description="LITAF" evidence="10">
    <location>
        <begin position="73"/>
        <end position="155"/>
    </location>
</feature>
<feature type="region of interest" description="Disordered" evidence="8">
    <location>
        <begin position="1"/>
        <end position="43"/>
    </location>
</feature>
<dbReference type="InterPro" id="IPR006629">
    <property type="entry name" value="LITAF"/>
</dbReference>
<dbReference type="GO" id="GO:0005765">
    <property type="term" value="C:lysosomal membrane"/>
    <property type="evidence" value="ECO:0007669"/>
    <property type="project" value="UniProtKB-SubCell"/>
</dbReference>
<dbReference type="AlphaFoldDB" id="A0A1I7TRD8"/>
<accession>A0A1I7TRD8</accession>
<dbReference type="PROSITE" id="PS51837">
    <property type="entry name" value="LITAF"/>
    <property type="match status" value="1"/>
</dbReference>
<evidence type="ECO:0000256" key="1">
    <source>
        <dbReference type="ARBA" id="ARBA00004414"/>
    </source>
</evidence>
<reference evidence="12" key="1">
    <citation type="submission" date="2016-11" db="UniProtKB">
        <authorList>
            <consortium name="WormBaseParasite"/>
        </authorList>
    </citation>
    <scope>IDENTIFICATION</scope>
</reference>
<dbReference type="WBParaSite" id="Csp11.Scaffold629.g11012.t1">
    <property type="protein sequence ID" value="Csp11.Scaffold629.g11012.t1"/>
    <property type="gene ID" value="Csp11.Scaffold629.g11012"/>
</dbReference>
<evidence type="ECO:0000313" key="12">
    <source>
        <dbReference type="WBParaSite" id="Csp11.Scaffold629.g11012.t1"/>
    </source>
</evidence>
<protein>
    <submittedName>
        <fullName evidence="12">LITAF domain-containing protein</fullName>
    </submittedName>
</protein>
<sequence length="157" mass="17437">MPESPPPSYSPRRPPPPYEEQNNRNAKKESTMGSPEHSYKVSPPPFVPLTQPTVIDVEQLQNVVLPGGQPNPTVVIVTTPKPAPSFASYETTCYSCGKPVHTLPKFVIGSLTWIVFILVLICFFPLAFVPFCLDSCKDAHHYCPRCNALLGIKKRIF</sequence>
<keyword evidence="6" id="KW-0862">Zinc</keyword>
<keyword evidence="11" id="KW-1185">Reference proteome</keyword>